<sequence length="699" mass="79355">MFYSALGYLGFLAAICFLVAFISHKLLGSFNEGKWITFSMMVFCSVWVSFVPTYLSTKGKYMVAMQIFSILASSLGLLGCVFIPKCYIIIMRPDMNRKEHLMMKNQEVLKINCPFDVLKERYMFNQYKPGHFLISGIVSTYISPFEPYSFIMPSNKTFRSHLQSFWHILPFIFAIHLINQSPRILPNITLGYSIYENFFSARMTYEAMIDSLSTGQENVPNYRCGRPKKLLAVLEGTNSELFTCISTMLGIYKIPQITYGLINQIPKEKHQFPFSYRINPTQEPPHLATIKLLLHFRWTWIGLFAPDNEDGEKFKNSFALAAIKRGVCVAFSQSIPLQDKERKIRKFLHYAHSEKVPFSRCTSSCLPGYKKLKKEGTPVCCYDCSPCMEGTISTQEDAAHCEKCPDDQQPNKKQDQCVPKTLSFLSYQENLGVILALTASFLSLTTGLVLIIFIKYRETPIVKANNRHLTYILLVSLLISFLTIFLFIGRPKRVTCLLRQVTFCVVFSVAVSSLLAKTIMVVVAFLATKPGSKMRKWMGKSLPNAIVVSGSGVQVGICMIWLGISPPFPDIDLHFQSGQIFLQCNEGSDTMFYSALGYLGFLAAICFIVAFMSRKLPGSFNEAKWITFSMLVFCSVWLSFVPTYLSTKGKYIVAVQIFSIIASSLGLLCCIFVPKCYIIILRPHMNRKEHLMMRNHDGF</sequence>
<dbReference type="OrthoDB" id="9045351at2759"/>
<reference evidence="15" key="1">
    <citation type="submission" date="2025-08" db="UniProtKB">
        <authorList>
            <consortium name="RefSeq"/>
        </authorList>
    </citation>
    <scope>IDENTIFICATION</scope>
    <source>
        <tissue evidence="15">Skeletal muscle</tissue>
    </source>
</reference>
<evidence type="ECO:0000256" key="1">
    <source>
        <dbReference type="ARBA" id="ARBA00004651"/>
    </source>
</evidence>
<dbReference type="InterPro" id="IPR000337">
    <property type="entry name" value="GPCR_3"/>
</dbReference>
<dbReference type="SUPFAM" id="SSF53822">
    <property type="entry name" value="Periplasmic binding protein-like I"/>
    <property type="match status" value="1"/>
</dbReference>
<evidence type="ECO:0000256" key="5">
    <source>
        <dbReference type="ARBA" id="ARBA00022729"/>
    </source>
</evidence>
<evidence type="ECO:0000313" key="15">
    <source>
        <dbReference type="RefSeq" id="XP_013915707.1"/>
    </source>
</evidence>
<evidence type="ECO:0000256" key="10">
    <source>
        <dbReference type="ARBA" id="ARBA00023180"/>
    </source>
</evidence>
<evidence type="ECO:0000256" key="6">
    <source>
        <dbReference type="ARBA" id="ARBA00022989"/>
    </source>
</evidence>
<evidence type="ECO:0000256" key="9">
    <source>
        <dbReference type="ARBA" id="ARBA00023170"/>
    </source>
</evidence>
<evidence type="ECO:0000256" key="12">
    <source>
        <dbReference type="SAM" id="Phobius"/>
    </source>
</evidence>
<dbReference type="InterPro" id="IPR017978">
    <property type="entry name" value="GPCR_3_C"/>
</dbReference>
<dbReference type="Gene3D" id="2.10.50.30">
    <property type="entry name" value="GPCR, family 3, nine cysteines domain"/>
    <property type="match status" value="1"/>
</dbReference>
<dbReference type="InterPro" id="IPR000068">
    <property type="entry name" value="GPCR_3_Ca_sens_rcpt-rel"/>
</dbReference>
<dbReference type="AlphaFoldDB" id="A0A6I9XP08"/>
<dbReference type="InterPro" id="IPR017979">
    <property type="entry name" value="GPCR_3_CS"/>
</dbReference>
<dbReference type="InterPro" id="IPR009030">
    <property type="entry name" value="Growth_fac_rcpt_cys_sf"/>
</dbReference>
<dbReference type="PROSITE" id="PS00981">
    <property type="entry name" value="G_PROTEIN_RECEP_F3_3"/>
    <property type="match status" value="1"/>
</dbReference>
<evidence type="ECO:0000256" key="11">
    <source>
        <dbReference type="ARBA" id="ARBA00023224"/>
    </source>
</evidence>
<dbReference type="Pfam" id="PF00003">
    <property type="entry name" value="7tm_3"/>
    <property type="match status" value="2"/>
</dbReference>
<dbReference type="FunFam" id="2.10.50.30:FF:000002">
    <property type="entry name" value="Vomeronasal 2 receptor, h1"/>
    <property type="match status" value="1"/>
</dbReference>
<feature type="transmembrane region" description="Helical" evidence="12">
    <location>
        <begin position="431"/>
        <end position="456"/>
    </location>
</feature>
<feature type="transmembrane region" description="Helical" evidence="12">
    <location>
        <begin position="625"/>
        <end position="645"/>
    </location>
</feature>
<dbReference type="InterPro" id="IPR011500">
    <property type="entry name" value="GPCR_3_9-Cys_dom"/>
</dbReference>
<keyword evidence="9" id="KW-0675">Receptor</keyword>
<evidence type="ECO:0000256" key="7">
    <source>
        <dbReference type="ARBA" id="ARBA00023040"/>
    </source>
</evidence>
<dbReference type="RefSeq" id="XP_013915707.1">
    <property type="nucleotide sequence ID" value="XM_014060232.1"/>
</dbReference>
<feature type="transmembrane region" description="Helical" evidence="12">
    <location>
        <begin position="35"/>
        <end position="55"/>
    </location>
</feature>
<organism evidence="14 15">
    <name type="scientific">Thamnophis sirtalis</name>
    <dbReference type="NCBI Taxonomy" id="35019"/>
    <lineage>
        <taxon>Eukaryota</taxon>
        <taxon>Metazoa</taxon>
        <taxon>Chordata</taxon>
        <taxon>Craniata</taxon>
        <taxon>Vertebrata</taxon>
        <taxon>Euteleostomi</taxon>
        <taxon>Lepidosauria</taxon>
        <taxon>Squamata</taxon>
        <taxon>Bifurcata</taxon>
        <taxon>Unidentata</taxon>
        <taxon>Episquamata</taxon>
        <taxon>Toxicofera</taxon>
        <taxon>Serpentes</taxon>
        <taxon>Colubroidea</taxon>
        <taxon>Colubridae</taxon>
        <taxon>Natricinae</taxon>
        <taxon>Thamnophis</taxon>
    </lineage>
</organism>
<dbReference type="PANTHER" id="PTHR24061">
    <property type="entry name" value="CALCIUM-SENSING RECEPTOR-RELATED"/>
    <property type="match status" value="1"/>
</dbReference>
<dbReference type="GO" id="GO:0005886">
    <property type="term" value="C:plasma membrane"/>
    <property type="evidence" value="ECO:0007669"/>
    <property type="project" value="UniProtKB-SubCell"/>
</dbReference>
<dbReference type="Proteomes" id="UP000504617">
    <property type="component" value="Unplaced"/>
</dbReference>
<comment type="similarity">
    <text evidence="2">Belongs to the G-protein coupled receptor 3 family.</text>
</comment>
<dbReference type="GeneID" id="106544079"/>
<feature type="domain" description="G-protein coupled receptors family 3 profile" evidence="13">
    <location>
        <begin position="1"/>
        <end position="105"/>
    </location>
</feature>
<accession>A0A6I9XP08</accession>
<evidence type="ECO:0000313" key="14">
    <source>
        <dbReference type="Proteomes" id="UP000504617"/>
    </source>
</evidence>
<feature type="transmembrane region" description="Helical" evidence="12">
    <location>
        <begin position="500"/>
        <end position="526"/>
    </location>
</feature>
<dbReference type="PROSITE" id="PS50259">
    <property type="entry name" value="G_PROTEIN_RECEP_F3_4"/>
    <property type="match status" value="2"/>
</dbReference>
<keyword evidence="10" id="KW-0325">Glycoprotein</keyword>
<keyword evidence="3" id="KW-1003">Cell membrane</keyword>
<keyword evidence="7" id="KW-0297">G-protein coupled receptor</keyword>
<keyword evidence="8 12" id="KW-0472">Membrane</keyword>
<dbReference type="InterPro" id="IPR001828">
    <property type="entry name" value="ANF_lig-bd_rcpt"/>
</dbReference>
<evidence type="ECO:0000256" key="4">
    <source>
        <dbReference type="ARBA" id="ARBA00022692"/>
    </source>
</evidence>
<dbReference type="CDD" id="cd15283">
    <property type="entry name" value="7tmC_V2R_pheromone"/>
    <property type="match status" value="1"/>
</dbReference>
<feature type="transmembrane region" description="Helical" evidence="12">
    <location>
        <begin position="651"/>
        <end position="680"/>
    </location>
</feature>
<evidence type="ECO:0000256" key="3">
    <source>
        <dbReference type="ARBA" id="ARBA00022475"/>
    </source>
</evidence>
<keyword evidence="4 12" id="KW-0812">Transmembrane</keyword>
<keyword evidence="6 12" id="KW-1133">Transmembrane helix</keyword>
<comment type="subcellular location">
    <subcellularLocation>
        <location evidence="1">Cell membrane</location>
        <topology evidence="1">Multi-pass membrane protein</topology>
    </subcellularLocation>
</comment>
<evidence type="ECO:0000259" key="13">
    <source>
        <dbReference type="PROSITE" id="PS50259"/>
    </source>
</evidence>
<name>A0A6I9XP08_9SAUR</name>
<dbReference type="GO" id="GO:0004930">
    <property type="term" value="F:G protein-coupled receptor activity"/>
    <property type="evidence" value="ECO:0007669"/>
    <property type="project" value="UniProtKB-KW"/>
</dbReference>
<dbReference type="Gene3D" id="3.40.50.2300">
    <property type="match status" value="2"/>
</dbReference>
<dbReference type="InterPro" id="IPR038550">
    <property type="entry name" value="GPCR_3_9-Cys_sf"/>
</dbReference>
<evidence type="ECO:0000256" key="2">
    <source>
        <dbReference type="ARBA" id="ARBA00007242"/>
    </source>
</evidence>
<dbReference type="PRINTS" id="PR00248">
    <property type="entry name" value="GPCRMGR"/>
</dbReference>
<keyword evidence="14" id="KW-1185">Reference proteome</keyword>
<dbReference type="InterPro" id="IPR028082">
    <property type="entry name" value="Peripla_BP_I"/>
</dbReference>
<feature type="transmembrane region" description="Helical" evidence="12">
    <location>
        <begin position="591"/>
        <end position="613"/>
    </location>
</feature>
<keyword evidence="11" id="KW-0807">Transducer</keyword>
<feature type="domain" description="G-protein coupled receptors family 3 profile" evidence="13">
    <location>
        <begin position="431"/>
        <end position="695"/>
    </location>
</feature>
<evidence type="ECO:0000256" key="8">
    <source>
        <dbReference type="ARBA" id="ARBA00023136"/>
    </source>
</evidence>
<proteinExistence type="inferred from homology"/>
<keyword evidence="5" id="KW-0732">Signal</keyword>
<protein>
    <submittedName>
        <fullName evidence="15">Vomeronasal type-2 receptor 26-like</fullName>
    </submittedName>
</protein>
<feature type="transmembrane region" description="Helical" evidence="12">
    <location>
        <begin position="67"/>
        <end position="90"/>
    </location>
</feature>
<dbReference type="Pfam" id="PF01094">
    <property type="entry name" value="ANF_receptor"/>
    <property type="match status" value="1"/>
</dbReference>
<dbReference type="Pfam" id="PF07562">
    <property type="entry name" value="NCD3G"/>
    <property type="match status" value="1"/>
</dbReference>
<feature type="transmembrane region" description="Helical" evidence="12">
    <location>
        <begin position="468"/>
        <end position="488"/>
    </location>
</feature>
<feature type="transmembrane region" description="Helical" evidence="12">
    <location>
        <begin position="546"/>
        <end position="564"/>
    </location>
</feature>
<dbReference type="KEGG" id="tsr:106544079"/>
<dbReference type="PANTHER" id="PTHR24061:SF599">
    <property type="entry name" value="G-PROTEIN COUPLED RECEPTORS FAMILY 3 PROFILE DOMAIN-CONTAINING PROTEIN"/>
    <property type="match status" value="1"/>
</dbReference>
<feature type="transmembrane region" description="Helical" evidence="12">
    <location>
        <begin position="6"/>
        <end position="23"/>
    </location>
</feature>
<gene>
    <name evidence="15" type="primary">LOC106544079</name>
</gene>
<dbReference type="SUPFAM" id="SSF57184">
    <property type="entry name" value="Growth factor receptor domain"/>
    <property type="match status" value="1"/>
</dbReference>